<evidence type="ECO:0000313" key="1">
    <source>
        <dbReference type="EMBL" id="GAA4136116.1"/>
    </source>
</evidence>
<gene>
    <name evidence="1" type="ORF">GCM10022416_19390</name>
</gene>
<comment type="caution">
    <text evidence="1">The sequence shown here is derived from an EMBL/GenBank/DDBJ whole genome shotgun (WGS) entry which is preliminary data.</text>
</comment>
<keyword evidence="2" id="KW-1185">Reference proteome</keyword>
<proteinExistence type="predicted"/>
<protein>
    <submittedName>
        <fullName evidence="1">Uncharacterized protein</fullName>
    </submittedName>
</protein>
<organism evidence="1 2">
    <name type="scientific">Actinomadura keratinilytica</name>
    <dbReference type="NCBI Taxonomy" id="547461"/>
    <lineage>
        <taxon>Bacteria</taxon>
        <taxon>Bacillati</taxon>
        <taxon>Actinomycetota</taxon>
        <taxon>Actinomycetes</taxon>
        <taxon>Streptosporangiales</taxon>
        <taxon>Thermomonosporaceae</taxon>
        <taxon>Actinomadura</taxon>
    </lineage>
</organism>
<sequence length="209" mass="22477">MSQDHVVTRLFALDRVLCLARATGAASEGAPAVLTIPRGGSVREPRLLVFGDRDASRPGIPLFTDAHVVARYDHDADEGRLEVADVLIGPDLRAPFRPERRLRRTLQRYPGCGVAVRRWYRGLLAAARDGSVVATRGSCGADAVWAPICGSFLYSWAAAGLSLAELPRMLLVVGRITAADAGRPGTLETMGRVQVTGVRPAPARWRLAS</sequence>
<dbReference type="Proteomes" id="UP001500266">
    <property type="component" value="Unassembled WGS sequence"/>
</dbReference>
<reference evidence="2" key="1">
    <citation type="journal article" date="2019" name="Int. J. Syst. Evol. Microbiol.">
        <title>The Global Catalogue of Microorganisms (GCM) 10K type strain sequencing project: providing services to taxonomists for standard genome sequencing and annotation.</title>
        <authorList>
            <consortium name="The Broad Institute Genomics Platform"/>
            <consortium name="The Broad Institute Genome Sequencing Center for Infectious Disease"/>
            <person name="Wu L."/>
            <person name="Ma J."/>
        </authorList>
    </citation>
    <scope>NUCLEOTIDE SEQUENCE [LARGE SCALE GENOMIC DNA]</scope>
    <source>
        <strain evidence="2">JCM 17316</strain>
    </source>
</reference>
<evidence type="ECO:0000313" key="2">
    <source>
        <dbReference type="Proteomes" id="UP001500266"/>
    </source>
</evidence>
<accession>A0ABP7YHG0</accession>
<dbReference type="RefSeq" id="WP_345019598.1">
    <property type="nucleotide sequence ID" value="NZ_BAABDO010000020.1"/>
</dbReference>
<dbReference type="EMBL" id="BAABDO010000020">
    <property type="protein sequence ID" value="GAA4136116.1"/>
    <property type="molecule type" value="Genomic_DNA"/>
</dbReference>
<name>A0ABP7YHG0_9ACTN</name>